<evidence type="ECO:0000313" key="2">
    <source>
        <dbReference type="Proteomes" id="UP001153199"/>
    </source>
</evidence>
<dbReference type="SUPFAM" id="SSF46955">
    <property type="entry name" value="Putative DNA-binding domain"/>
    <property type="match status" value="1"/>
</dbReference>
<reference evidence="1" key="1">
    <citation type="submission" date="2022-06" db="EMBL/GenBank/DDBJ databases">
        <title>Lactococcus from bovine mastitis in China.</title>
        <authorList>
            <person name="Lin Y."/>
            <person name="Han B."/>
        </authorList>
    </citation>
    <scope>NUCLEOTIDE SEQUENCE</scope>
    <source>
        <strain evidence="1">Ningxia-I-26</strain>
    </source>
</reference>
<dbReference type="AlphaFoldDB" id="A0A9X4NWY2"/>
<name>A0A9X4NWY2_9LACT</name>
<dbReference type="InterPro" id="IPR009061">
    <property type="entry name" value="DNA-bd_dom_put_sf"/>
</dbReference>
<accession>A0A9X4NWY2</accession>
<organism evidence="1 2">
    <name type="scientific">Lactococcus formosensis</name>
    <dbReference type="NCBI Taxonomy" id="1281486"/>
    <lineage>
        <taxon>Bacteria</taxon>
        <taxon>Bacillati</taxon>
        <taxon>Bacillota</taxon>
        <taxon>Bacilli</taxon>
        <taxon>Lactobacillales</taxon>
        <taxon>Streptococcaceae</taxon>
        <taxon>Lactococcus</taxon>
    </lineage>
</organism>
<comment type="caution">
    <text evidence="1">The sequence shown here is derived from an EMBL/GenBank/DDBJ whole genome shotgun (WGS) entry which is preliminary data.</text>
</comment>
<sequence length="93" mass="10922">MSEQYDPIAAYLARGTLDEIREIFNEWLEFQKKLSKYQSNKPNRTGEVNRKDLLKDLNISANTLAKWEDNGLNRIQRGGTVSFLLEDLHKFNY</sequence>
<keyword evidence="2" id="KW-1185">Reference proteome</keyword>
<protein>
    <submittedName>
        <fullName evidence="1">Transcriptional regulator</fullName>
    </submittedName>
</protein>
<gene>
    <name evidence="1" type="ORF">NF717_05045</name>
</gene>
<evidence type="ECO:0000313" key="1">
    <source>
        <dbReference type="EMBL" id="MDG6145022.1"/>
    </source>
</evidence>
<dbReference type="RefSeq" id="WP_279359757.1">
    <property type="nucleotide sequence ID" value="NZ_JAMWDY010000003.1"/>
</dbReference>
<dbReference type="EMBL" id="JAMWFV010000004">
    <property type="protein sequence ID" value="MDG6145022.1"/>
    <property type="molecule type" value="Genomic_DNA"/>
</dbReference>
<dbReference type="Proteomes" id="UP001153199">
    <property type="component" value="Unassembled WGS sequence"/>
</dbReference>
<proteinExistence type="predicted"/>